<evidence type="ECO:0000313" key="3">
    <source>
        <dbReference type="EMBL" id="KAA3678627.1"/>
    </source>
</evidence>
<dbReference type="EMBL" id="QNGE01001021">
    <property type="protein sequence ID" value="KAA3678627.1"/>
    <property type="molecule type" value="Genomic_DNA"/>
</dbReference>
<comment type="similarity">
    <text evidence="1">Belongs to the arrestin family.</text>
</comment>
<evidence type="ECO:0000313" key="4">
    <source>
        <dbReference type="Proteomes" id="UP000324629"/>
    </source>
</evidence>
<dbReference type="SUPFAM" id="SSF81296">
    <property type="entry name" value="E set domains"/>
    <property type="match status" value="2"/>
</dbReference>
<dbReference type="GO" id="GO:0005737">
    <property type="term" value="C:cytoplasm"/>
    <property type="evidence" value="ECO:0007669"/>
    <property type="project" value="TreeGrafter"/>
</dbReference>
<dbReference type="Gene3D" id="2.60.40.840">
    <property type="match status" value="1"/>
</dbReference>
<dbReference type="InterPro" id="IPR014752">
    <property type="entry name" value="Arrestin-like_C"/>
</dbReference>
<accession>A0A5J4NSG0</accession>
<proteinExistence type="inferred from homology"/>
<name>A0A5J4NSG0_9TREM</name>
<organism evidence="3 4">
    <name type="scientific">Paragonimus westermani</name>
    <dbReference type="NCBI Taxonomy" id="34504"/>
    <lineage>
        <taxon>Eukaryota</taxon>
        <taxon>Metazoa</taxon>
        <taxon>Spiralia</taxon>
        <taxon>Lophotrochozoa</taxon>
        <taxon>Platyhelminthes</taxon>
        <taxon>Trematoda</taxon>
        <taxon>Digenea</taxon>
        <taxon>Plagiorchiida</taxon>
        <taxon>Troglotremata</taxon>
        <taxon>Troglotrematidae</taxon>
        <taxon>Paragonimus</taxon>
    </lineage>
</organism>
<dbReference type="InterPro" id="IPR017864">
    <property type="entry name" value="Arrestin_CS"/>
</dbReference>
<dbReference type="GO" id="GO:0001664">
    <property type="term" value="F:G protein-coupled receptor binding"/>
    <property type="evidence" value="ECO:0007669"/>
    <property type="project" value="TreeGrafter"/>
</dbReference>
<dbReference type="InterPro" id="IPR000698">
    <property type="entry name" value="Arrestin"/>
</dbReference>
<dbReference type="AlphaFoldDB" id="A0A5J4NSG0"/>
<comment type="caution">
    <text evidence="3">The sequence shown here is derived from an EMBL/GenBank/DDBJ whole genome shotgun (WGS) entry which is preliminary data.</text>
</comment>
<gene>
    <name evidence="3" type="ORF">DEA37_0005785</name>
</gene>
<dbReference type="GO" id="GO:0007165">
    <property type="term" value="P:signal transduction"/>
    <property type="evidence" value="ECO:0007669"/>
    <property type="project" value="InterPro"/>
</dbReference>
<dbReference type="InterPro" id="IPR014753">
    <property type="entry name" value="Arrestin_N"/>
</dbReference>
<dbReference type="InterPro" id="IPR011021">
    <property type="entry name" value="Arrestin-like_N"/>
</dbReference>
<keyword evidence="4" id="KW-1185">Reference proteome</keyword>
<dbReference type="PANTHER" id="PTHR11792">
    <property type="entry name" value="ARRESTIN"/>
    <property type="match status" value="1"/>
</dbReference>
<evidence type="ECO:0000259" key="2">
    <source>
        <dbReference type="Pfam" id="PF00339"/>
    </source>
</evidence>
<sequence length="338" mass="37689">MFQFIDNRMPLKYRVATTIPPTCQCILPTNWLADGLPISFQVFINEMCKLEGVVLVDPEYVRDRKVFTHVLAAFRYGREDLDVLGLTFRKDLYLASTQVYPPIYDESVDDGLDHEKIILNPPTLVATGGVLKDGKATSTGDFGIRNHEETSDCGPKPLTRLQERLMKKLGNNAFPFFFKLPPDAPASVMLQPGPNENGKPCGVDYELRTYVADASDDKLQKRNSVRLAIRKLTYAPEEPAPQPSAVVVKDFLMSPGSLRLEVSLDKEVSLALGKNVFVDYSFLFSAFSGLTGCFIAFPLTYNTVTTDVKVAEDEHIVKESDSYSNLVITFTHLSCNEP</sequence>
<dbReference type="GO" id="GO:0002031">
    <property type="term" value="P:G protein-coupled receptor internalization"/>
    <property type="evidence" value="ECO:0007669"/>
    <property type="project" value="TreeGrafter"/>
</dbReference>
<evidence type="ECO:0000256" key="1">
    <source>
        <dbReference type="ARBA" id="ARBA00005298"/>
    </source>
</evidence>
<dbReference type="Pfam" id="PF00339">
    <property type="entry name" value="Arrestin_N"/>
    <property type="match status" value="1"/>
</dbReference>
<feature type="domain" description="Arrestin-like N-terminal" evidence="2">
    <location>
        <begin position="158"/>
        <end position="234"/>
    </location>
</feature>
<protein>
    <submittedName>
        <fullName evidence="3">Beta-arrestin</fullName>
    </submittedName>
</protein>
<dbReference type="Gene3D" id="2.60.40.640">
    <property type="match status" value="1"/>
</dbReference>
<dbReference type="Proteomes" id="UP000324629">
    <property type="component" value="Unassembled WGS sequence"/>
</dbReference>
<dbReference type="PROSITE" id="PS00295">
    <property type="entry name" value="ARRESTINS"/>
    <property type="match status" value="1"/>
</dbReference>
<dbReference type="PRINTS" id="PR00309">
    <property type="entry name" value="ARRESTIN"/>
</dbReference>
<dbReference type="InterPro" id="IPR014756">
    <property type="entry name" value="Ig_E-set"/>
</dbReference>
<reference evidence="3 4" key="1">
    <citation type="journal article" date="2019" name="Gigascience">
        <title>Whole-genome sequence of the oriental lung fluke Paragonimus westermani.</title>
        <authorList>
            <person name="Oey H."/>
            <person name="Zakrzewski M."/>
            <person name="Narain K."/>
            <person name="Devi K.R."/>
            <person name="Agatsuma T."/>
            <person name="Nawaratna S."/>
            <person name="Gobert G.N."/>
            <person name="Jones M.K."/>
            <person name="Ragan M.A."/>
            <person name="McManus D.P."/>
            <person name="Krause L."/>
        </authorList>
    </citation>
    <scope>NUCLEOTIDE SEQUENCE [LARGE SCALE GENOMIC DNA]</scope>
    <source>
        <strain evidence="3 4">IND2009</strain>
    </source>
</reference>
<dbReference type="PANTHER" id="PTHR11792:SF17">
    <property type="entry name" value="KURTZ ARRESTIN"/>
    <property type="match status" value="1"/>
</dbReference>